<name>A0ABP8QTF5_9ACTN</name>
<dbReference type="EC" id="1.5.5.2" evidence="3"/>
<keyword evidence="6" id="KW-0274">FAD</keyword>
<keyword evidence="12" id="KW-1185">Reference proteome</keyword>
<dbReference type="Pfam" id="PF01619">
    <property type="entry name" value="Pro_dh"/>
    <property type="match status" value="1"/>
</dbReference>
<dbReference type="Gene3D" id="3.20.20.220">
    <property type="match status" value="1"/>
</dbReference>
<dbReference type="SUPFAM" id="SSF51730">
    <property type="entry name" value="FAD-linked oxidoreductase"/>
    <property type="match status" value="1"/>
</dbReference>
<comment type="catalytic activity">
    <reaction evidence="9">
        <text>L-proline + a quinone = (S)-1-pyrroline-5-carboxylate + a quinol + H(+)</text>
        <dbReference type="Rhea" id="RHEA:23784"/>
        <dbReference type="ChEBI" id="CHEBI:15378"/>
        <dbReference type="ChEBI" id="CHEBI:17388"/>
        <dbReference type="ChEBI" id="CHEBI:24646"/>
        <dbReference type="ChEBI" id="CHEBI:60039"/>
        <dbReference type="ChEBI" id="CHEBI:132124"/>
        <dbReference type="EC" id="1.5.5.2"/>
    </reaction>
</comment>
<protein>
    <recommendedName>
        <fullName evidence="3">proline dehydrogenase</fullName>
        <ecNumber evidence="3">1.5.5.2</ecNumber>
    </recommendedName>
</protein>
<keyword evidence="5" id="KW-0547">Nucleotide-binding</keyword>
<reference evidence="12" key="1">
    <citation type="journal article" date="2019" name="Int. J. Syst. Evol. Microbiol.">
        <title>The Global Catalogue of Microorganisms (GCM) 10K type strain sequencing project: providing services to taxonomists for standard genome sequencing and annotation.</title>
        <authorList>
            <consortium name="The Broad Institute Genomics Platform"/>
            <consortium name="The Broad Institute Genome Sequencing Center for Infectious Disease"/>
            <person name="Wu L."/>
            <person name="Ma J."/>
        </authorList>
    </citation>
    <scope>NUCLEOTIDE SEQUENCE [LARGE SCALE GENOMIC DNA]</scope>
    <source>
        <strain evidence="12">JCM 17933</strain>
    </source>
</reference>
<evidence type="ECO:0000313" key="12">
    <source>
        <dbReference type="Proteomes" id="UP001500503"/>
    </source>
</evidence>
<keyword evidence="7" id="KW-0560">Oxidoreductase</keyword>
<dbReference type="InterPro" id="IPR008219">
    <property type="entry name" value="PRODH_bac_arc"/>
</dbReference>
<evidence type="ECO:0000256" key="6">
    <source>
        <dbReference type="ARBA" id="ARBA00022827"/>
    </source>
</evidence>
<evidence type="ECO:0000313" key="11">
    <source>
        <dbReference type="EMBL" id="GAA4508243.1"/>
    </source>
</evidence>
<evidence type="ECO:0000256" key="8">
    <source>
        <dbReference type="ARBA" id="ARBA00023062"/>
    </source>
</evidence>
<evidence type="ECO:0000256" key="4">
    <source>
        <dbReference type="ARBA" id="ARBA00022630"/>
    </source>
</evidence>
<evidence type="ECO:0000259" key="10">
    <source>
        <dbReference type="Pfam" id="PF01619"/>
    </source>
</evidence>
<dbReference type="Proteomes" id="UP001500503">
    <property type="component" value="Unassembled WGS sequence"/>
</dbReference>
<proteinExistence type="predicted"/>
<dbReference type="PIRSF" id="PIRSF000196">
    <property type="entry name" value="Pro_dehydrog"/>
    <property type="match status" value="1"/>
</dbReference>
<evidence type="ECO:0000256" key="3">
    <source>
        <dbReference type="ARBA" id="ARBA00012695"/>
    </source>
</evidence>
<keyword evidence="8" id="KW-0642">Proline metabolism</keyword>
<dbReference type="RefSeq" id="WP_345470827.1">
    <property type="nucleotide sequence ID" value="NZ_BAABHF010000042.1"/>
</dbReference>
<accession>A0ABP8QTF5</accession>
<dbReference type="InterPro" id="IPR029041">
    <property type="entry name" value="FAD-linked_oxidoreductase-like"/>
</dbReference>
<dbReference type="InterPro" id="IPR015659">
    <property type="entry name" value="Proline_oxidase"/>
</dbReference>
<evidence type="ECO:0000256" key="5">
    <source>
        <dbReference type="ARBA" id="ARBA00022741"/>
    </source>
</evidence>
<sequence length="308" mass="33879">MLGPALLAASRSDRIRRLVSGAAVTRPVVDRFVAGDALPEALEAVRALTAHGIDATLDHLGEDITDAAQAHRNRDAYLGLLEALGREGLGGHAEVSVKLSAFGQGLPGGHDLALAGARRVCEAAEAIGTTVTLDMEDHTTVDSTLAILAELRRDFPRTGAVLQAYLRRTEDDARALAVEGSRVRLVKGAYREPASVAYQSRREVDLAYARCLRILMAGDGYPMIGSHDPRMIELAVRLAARYGRSPSAYEFQMLYGIRDAEQRRLAAERRRIRAYVPYGADWYGYFMRRLAERPANLAFFLRSFTTRH</sequence>
<evidence type="ECO:0000256" key="7">
    <source>
        <dbReference type="ARBA" id="ARBA00023002"/>
    </source>
</evidence>
<organism evidence="11 12">
    <name type="scientific">Actinoallomurus oryzae</name>
    <dbReference type="NCBI Taxonomy" id="502180"/>
    <lineage>
        <taxon>Bacteria</taxon>
        <taxon>Bacillati</taxon>
        <taxon>Actinomycetota</taxon>
        <taxon>Actinomycetes</taxon>
        <taxon>Streptosporangiales</taxon>
        <taxon>Thermomonosporaceae</taxon>
        <taxon>Actinoallomurus</taxon>
    </lineage>
</organism>
<keyword evidence="4" id="KW-0285">Flavoprotein</keyword>
<dbReference type="InterPro" id="IPR002872">
    <property type="entry name" value="Proline_DH_dom"/>
</dbReference>
<evidence type="ECO:0000256" key="1">
    <source>
        <dbReference type="ARBA" id="ARBA00001974"/>
    </source>
</evidence>
<comment type="pathway">
    <text evidence="2">Amino-acid degradation; L-proline degradation into L-glutamate; L-glutamate from L-proline: step 1/2.</text>
</comment>
<evidence type="ECO:0000256" key="9">
    <source>
        <dbReference type="ARBA" id="ARBA00048779"/>
    </source>
</evidence>
<dbReference type="EMBL" id="BAABHF010000042">
    <property type="protein sequence ID" value="GAA4508243.1"/>
    <property type="molecule type" value="Genomic_DNA"/>
</dbReference>
<feature type="domain" description="Proline dehydrogenase" evidence="10">
    <location>
        <begin position="41"/>
        <end position="299"/>
    </location>
</feature>
<gene>
    <name evidence="11" type="ORF">GCM10023191_067750</name>
</gene>
<comment type="cofactor">
    <cofactor evidence="1">
        <name>FAD</name>
        <dbReference type="ChEBI" id="CHEBI:57692"/>
    </cofactor>
</comment>
<dbReference type="PANTHER" id="PTHR13914">
    <property type="entry name" value="PROLINE OXIDASE"/>
    <property type="match status" value="1"/>
</dbReference>
<evidence type="ECO:0000256" key="2">
    <source>
        <dbReference type="ARBA" id="ARBA00004739"/>
    </source>
</evidence>
<dbReference type="PANTHER" id="PTHR13914:SF0">
    <property type="entry name" value="PROLINE DEHYDROGENASE 1, MITOCHONDRIAL"/>
    <property type="match status" value="1"/>
</dbReference>
<comment type="caution">
    <text evidence="11">The sequence shown here is derived from an EMBL/GenBank/DDBJ whole genome shotgun (WGS) entry which is preliminary data.</text>
</comment>